<sequence>MKQYAITIANFLLCFVVLISLALPQYQDLQSSKLELAQKRADLKSQEDYRQNLKSLDGELKKYEAALEKVNSSLPLDPSLPALLGFFQKTASQENLVLRHIELGLKTLVTENPSIKKKAIFLEIAGTYPSFRQFLASLEKSSRLIQTESLSFSLPEKGDVFLFSLTSAVNFLEE</sequence>
<protein>
    <recommendedName>
        <fullName evidence="4">Pilus assembly protein PilO</fullName>
    </recommendedName>
</protein>
<dbReference type="STRING" id="1802443.A2117_00630"/>
<dbReference type="Pfam" id="PF04350">
    <property type="entry name" value="PilO"/>
    <property type="match status" value="1"/>
</dbReference>
<comment type="caution">
    <text evidence="2">The sequence shown here is derived from an EMBL/GenBank/DDBJ whole genome shotgun (WGS) entry which is preliminary data.</text>
</comment>
<evidence type="ECO:0000313" key="3">
    <source>
        <dbReference type="Proteomes" id="UP000179245"/>
    </source>
</evidence>
<evidence type="ECO:0000313" key="2">
    <source>
        <dbReference type="EMBL" id="OHA62114.1"/>
    </source>
</evidence>
<dbReference type="InterPro" id="IPR007445">
    <property type="entry name" value="PilO"/>
</dbReference>
<dbReference type="Proteomes" id="UP000179245">
    <property type="component" value="Unassembled WGS sequence"/>
</dbReference>
<dbReference type="EMBL" id="MHTO01000020">
    <property type="protein sequence ID" value="OHA62114.1"/>
    <property type="molecule type" value="Genomic_DNA"/>
</dbReference>
<evidence type="ECO:0000256" key="1">
    <source>
        <dbReference type="SAM" id="Coils"/>
    </source>
</evidence>
<dbReference type="GO" id="GO:0043683">
    <property type="term" value="P:type IV pilus assembly"/>
    <property type="evidence" value="ECO:0007669"/>
    <property type="project" value="InterPro"/>
</dbReference>
<evidence type="ECO:0008006" key="4">
    <source>
        <dbReference type="Google" id="ProtNLM"/>
    </source>
</evidence>
<organism evidence="2 3">
    <name type="scientific">Candidatus Wildermuthbacteria bacterium GWA2_46_15</name>
    <dbReference type="NCBI Taxonomy" id="1802443"/>
    <lineage>
        <taxon>Bacteria</taxon>
        <taxon>Candidatus Wildermuthiibacteriota</taxon>
    </lineage>
</organism>
<dbReference type="Gene3D" id="3.30.70.60">
    <property type="match status" value="1"/>
</dbReference>
<name>A0A1G2QNA4_9BACT</name>
<reference evidence="2 3" key="1">
    <citation type="journal article" date="2016" name="Nat. Commun.">
        <title>Thousands of microbial genomes shed light on interconnected biogeochemical processes in an aquifer system.</title>
        <authorList>
            <person name="Anantharaman K."/>
            <person name="Brown C.T."/>
            <person name="Hug L.A."/>
            <person name="Sharon I."/>
            <person name="Castelle C.J."/>
            <person name="Probst A.J."/>
            <person name="Thomas B.C."/>
            <person name="Singh A."/>
            <person name="Wilkins M.J."/>
            <person name="Karaoz U."/>
            <person name="Brodie E.L."/>
            <person name="Williams K.H."/>
            <person name="Hubbard S.S."/>
            <person name="Banfield J.F."/>
        </authorList>
    </citation>
    <scope>NUCLEOTIDE SEQUENCE [LARGE SCALE GENOMIC DNA]</scope>
</reference>
<feature type="coiled-coil region" evidence="1">
    <location>
        <begin position="26"/>
        <end position="73"/>
    </location>
</feature>
<gene>
    <name evidence="2" type="ORF">A2117_00630</name>
</gene>
<dbReference type="InterPro" id="IPR014717">
    <property type="entry name" value="Transl_elong_EF1B/ribsomal_bS6"/>
</dbReference>
<dbReference type="GO" id="GO:0043107">
    <property type="term" value="P:type IV pilus-dependent motility"/>
    <property type="evidence" value="ECO:0007669"/>
    <property type="project" value="InterPro"/>
</dbReference>
<accession>A0A1G2QNA4</accession>
<keyword evidence="1" id="KW-0175">Coiled coil</keyword>
<proteinExistence type="predicted"/>
<dbReference type="AlphaFoldDB" id="A0A1G2QNA4"/>